<evidence type="ECO:0000256" key="1">
    <source>
        <dbReference type="SAM" id="MobiDB-lite"/>
    </source>
</evidence>
<proteinExistence type="predicted"/>
<evidence type="ECO:0000313" key="3">
    <source>
        <dbReference type="EMBL" id="CAK0795118.1"/>
    </source>
</evidence>
<feature type="transmembrane region" description="Helical" evidence="2">
    <location>
        <begin position="57"/>
        <end position="79"/>
    </location>
</feature>
<comment type="caution">
    <text evidence="3">The sequence shown here is derived from an EMBL/GenBank/DDBJ whole genome shotgun (WGS) entry which is preliminary data.</text>
</comment>
<name>A0ABN9PWN1_9DINO</name>
<evidence type="ECO:0000313" key="4">
    <source>
        <dbReference type="Proteomes" id="UP001189429"/>
    </source>
</evidence>
<keyword evidence="4" id="KW-1185">Reference proteome</keyword>
<sequence length="171" mass="17522">MAVPWGAIGQGALRAASVALTATAGECKGTIYYAVLECTGTRAAPQNAPGFDPFSLAWGWCLLGLLCGLMLGMCFDLIVRRAERSAWVWAPRVAGAASLAAAPGPPPGTQPAGRGLAAAPGLQHMPPWNQAAAAAHGGAQEGPRRVVLQRLLDKGGAVLDLDGGDWGLETR</sequence>
<dbReference type="EMBL" id="CAUYUJ010001263">
    <property type="protein sequence ID" value="CAK0795118.1"/>
    <property type="molecule type" value="Genomic_DNA"/>
</dbReference>
<organism evidence="3 4">
    <name type="scientific">Prorocentrum cordatum</name>
    <dbReference type="NCBI Taxonomy" id="2364126"/>
    <lineage>
        <taxon>Eukaryota</taxon>
        <taxon>Sar</taxon>
        <taxon>Alveolata</taxon>
        <taxon>Dinophyceae</taxon>
        <taxon>Prorocentrales</taxon>
        <taxon>Prorocentraceae</taxon>
        <taxon>Prorocentrum</taxon>
    </lineage>
</organism>
<feature type="compositionally biased region" description="Low complexity" evidence="1">
    <location>
        <begin position="110"/>
        <end position="120"/>
    </location>
</feature>
<reference evidence="3" key="1">
    <citation type="submission" date="2023-10" db="EMBL/GenBank/DDBJ databases">
        <authorList>
            <person name="Chen Y."/>
            <person name="Shah S."/>
            <person name="Dougan E. K."/>
            <person name="Thang M."/>
            <person name="Chan C."/>
        </authorList>
    </citation>
    <scope>NUCLEOTIDE SEQUENCE [LARGE SCALE GENOMIC DNA]</scope>
</reference>
<keyword evidence="2" id="KW-0812">Transmembrane</keyword>
<accession>A0ABN9PWN1</accession>
<evidence type="ECO:0008006" key="5">
    <source>
        <dbReference type="Google" id="ProtNLM"/>
    </source>
</evidence>
<dbReference type="Proteomes" id="UP001189429">
    <property type="component" value="Unassembled WGS sequence"/>
</dbReference>
<keyword evidence="2" id="KW-0472">Membrane</keyword>
<feature type="non-terminal residue" evidence="3">
    <location>
        <position position="171"/>
    </location>
</feature>
<gene>
    <name evidence="3" type="ORF">PCOR1329_LOCUS4870</name>
</gene>
<evidence type="ECO:0000256" key="2">
    <source>
        <dbReference type="SAM" id="Phobius"/>
    </source>
</evidence>
<feature type="region of interest" description="Disordered" evidence="1">
    <location>
        <begin position="101"/>
        <end position="120"/>
    </location>
</feature>
<protein>
    <recommendedName>
        <fullName evidence="5">Copper transporter</fullName>
    </recommendedName>
</protein>
<keyword evidence="2" id="KW-1133">Transmembrane helix</keyword>